<dbReference type="Proteomes" id="UP001204445">
    <property type="component" value="Unassembled WGS sequence"/>
</dbReference>
<proteinExistence type="predicted"/>
<dbReference type="GO" id="GO:0005737">
    <property type="term" value="C:cytoplasm"/>
    <property type="evidence" value="ECO:0007669"/>
    <property type="project" value="TreeGrafter"/>
</dbReference>
<evidence type="ECO:0000256" key="1">
    <source>
        <dbReference type="ARBA" id="ARBA00004948"/>
    </source>
</evidence>
<dbReference type="Pfam" id="PF01266">
    <property type="entry name" value="DAO"/>
    <property type="match status" value="1"/>
</dbReference>
<keyword evidence="3 5" id="KW-0560">Oxidoreductase</keyword>
<dbReference type="PANTHER" id="PTHR13847:SF289">
    <property type="entry name" value="GLYCINE OXIDASE"/>
    <property type="match status" value="1"/>
</dbReference>
<dbReference type="GO" id="GO:0050660">
    <property type="term" value="F:flavin adenine dinucleotide binding"/>
    <property type="evidence" value="ECO:0007669"/>
    <property type="project" value="InterPro"/>
</dbReference>
<evidence type="ECO:0000256" key="2">
    <source>
        <dbReference type="ARBA" id="ARBA00022977"/>
    </source>
</evidence>
<evidence type="ECO:0000259" key="4">
    <source>
        <dbReference type="Pfam" id="PF01266"/>
    </source>
</evidence>
<sequence length="369" mass="39510">MQRLMTTPDCLIAGDGAAGLFLARELLGRGLQVVVCGKAVAGPAASWAAGGILSPLEPWLEPEPITQLARRSQQLFPGLVAALKRDTGIDAEYDSCGMLVLEPLDHDRVDAWLEYQAVTHEWLDSERLTALEPAVGPSHAGGLLLPDVAQVRNPRLLKALRRDLQARGVHFCTGDNIRLVLTDGRCSGVDVDGERLVAGRVVVAAGAWSSELLSDCKPDLAVTPVRGQMLAFQAEPGLLQRMVLQTREYLIPRRDGLILAGSTLEQVGFDSETTTAAANGLRTMAARLAPQLADRVPMHHWSGLRPATADGLPYIGRHPGVDGLYVNYGHFRNGILLAPASAELLADIMVDGTDCPPAAAFAPDRHIAE</sequence>
<dbReference type="AlphaFoldDB" id="A0AAE3L3Y1"/>
<dbReference type="PANTHER" id="PTHR13847">
    <property type="entry name" value="SARCOSINE DEHYDROGENASE-RELATED"/>
    <property type="match status" value="1"/>
</dbReference>
<dbReference type="EC" id="1.4.3.19" evidence="5"/>
<dbReference type="InterPro" id="IPR006076">
    <property type="entry name" value="FAD-dep_OxRdtase"/>
</dbReference>
<gene>
    <name evidence="5" type="ORF">J2T55_000971</name>
</gene>
<dbReference type="InterPro" id="IPR012727">
    <property type="entry name" value="Gly_oxidase_ThiO"/>
</dbReference>
<keyword evidence="6" id="KW-1185">Reference proteome</keyword>
<dbReference type="SUPFAM" id="SSF51905">
    <property type="entry name" value="FAD/NAD(P)-binding domain"/>
    <property type="match status" value="1"/>
</dbReference>
<dbReference type="GO" id="GO:0009228">
    <property type="term" value="P:thiamine biosynthetic process"/>
    <property type="evidence" value="ECO:0007669"/>
    <property type="project" value="UniProtKB-KW"/>
</dbReference>
<feature type="domain" description="FAD dependent oxidoreductase" evidence="4">
    <location>
        <begin position="9"/>
        <end position="347"/>
    </location>
</feature>
<dbReference type="Gene3D" id="3.30.9.10">
    <property type="entry name" value="D-Amino Acid Oxidase, subunit A, domain 2"/>
    <property type="match status" value="1"/>
</dbReference>
<dbReference type="SUPFAM" id="SSF54373">
    <property type="entry name" value="FAD-linked reductases, C-terminal domain"/>
    <property type="match status" value="1"/>
</dbReference>
<protein>
    <submittedName>
        <fullName evidence="5">Glycine oxidase</fullName>
        <ecNumber evidence="5">1.4.3.19</ecNumber>
    </submittedName>
</protein>
<organism evidence="5 6">
    <name type="scientific">Methylohalomonas lacus</name>
    <dbReference type="NCBI Taxonomy" id="398773"/>
    <lineage>
        <taxon>Bacteria</taxon>
        <taxon>Pseudomonadati</taxon>
        <taxon>Pseudomonadota</taxon>
        <taxon>Gammaproteobacteria</taxon>
        <taxon>Methylohalomonadales</taxon>
        <taxon>Methylohalomonadaceae</taxon>
        <taxon>Methylohalomonas</taxon>
    </lineage>
</organism>
<evidence type="ECO:0000256" key="3">
    <source>
        <dbReference type="ARBA" id="ARBA00023002"/>
    </source>
</evidence>
<dbReference type="EMBL" id="JANUCT010000005">
    <property type="protein sequence ID" value="MCS3902963.1"/>
    <property type="molecule type" value="Genomic_DNA"/>
</dbReference>
<dbReference type="NCBIfam" id="TIGR02352">
    <property type="entry name" value="thiamin_ThiO"/>
    <property type="match status" value="1"/>
</dbReference>
<dbReference type="InterPro" id="IPR036188">
    <property type="entry name" value="FAD/NAD-bd_sf"/>
</dbReference>
<comment type="pathway">
    <text evidence="1">Cofactor biosynthesis; thiamine diphosphate biosynthesis.</text>
</comment>
<reference evidence="5" key="1">
    <citation type="submission" date="2022-08" db="EMBL/GenBank/DDBJ databases">
        <title>Genomic Encyclopedia of Type Strains, Phase III (KMG-III): the genomes of soil and plant-associated and newly described type strains.</title>
        <authorList>
            <person name="Whitman W."/>
        </authorList>
    </citation>
    <scope>NUCLEOTIDE SEQUENCE</scope>
    <source>
        <strain evidence="5">HMT 1</strain>
    </source>
</reference>
<accession>A0AAE3L3Y1</accession>
<dbReference type="Gene3D" id="3.50.50.60">
    <property type="entry name" value="FAD/NAD(P)-binding domain"/>
    <property type="match status" value="1"/>
</dbReference>
<keyword evidence="2" id="KW-0784">Thiamine biosynthesis</keyword>
<evidence type="ECO:0000313" key="5">
    <source>
        <dbReference type="EMBL" id="MCS3902963.1"/>
    </source>
</evidence>
<evidence type="ECO:0000313" key="6">
    <source>
        <dbReference type="Proteomes" id="UP001204445"/>
    </source>
</evidence>
<comment type="caution">
    <text evidence="5">The sequence shown here is derived from an EMBL/GenBank/DDBJ whole genome shotgun (WGS) entry which is preliminary data.</text>
</comment>
<dbReference type="GO" id="GO:0043799">
    <property type="term" value="F:glycine oxidase activity"/>
    <property type="evidence" value="ECO:0007669"/>
    <property type="project" value="UniProtKB-EC"/>
</dbReference>
<name>A0AAE3L3Y1_9GAMM</name>